<evidence type="ECO:0000313" key="1">
    <source>
        <dbReference type="EMBL" id="OHT11649.1"/>
    </source>
</evidence>
<accession>A0A1J4KK22</accession>
<gene>
    <name evidence="1" type="ORF">TRFO_03853</name>
</gene>
<dbReference type="GeneID" id="94826262"/>
<comment type="caution">
    <text evidence="1">The sequence shown here is derived from an EMBL/GenBank/DDBJ whole genome shotgun (WGS) entry which is preliminary data.</text>
</comment>
<sequence length="761" mass="90029">MMNYDKLKEYTIFFYELQSHGIIVYDDFFRLVTHFGLRDPETMTQLLLILPPNNYTQIIRKKIQMIFLKSKEANEKEELFKKYCQDIENYYEEAIHTLPPYFLYQIGYLILNNKEFTFYQKSKMLSQMNLLHMIIPLFKTEEKPIFTVLSVLQMRHLIPLLYSYNCINKFLELVINDSTSRYVEICFLMNQFKKPSSYFKKYEEKIIEIRDKVKLDVSIKTVSELFTEFSYLCNVHILNDFYNVRTVSDLQKSLHCFLSNLLTFNLLNVDYLWKFYLAFIESLCVLPQSWKFFIEVLFYVLLFDYIEITEKIKNVIYEFIYRVISKRIINGCEYLNSIYDIFVSVRIDIDNCENANFLFDILRDIVQEHSYLFTLTNLLSDSVANWLTVSHQYIRDIISPLSNRPVIITESVKHNLLGPPSNFSALVFLLVPKELMVPNMKDVFTYYRMNITNQTMILWTIFLRSRPLYIFESVHEKRIVYYVDGIKYPEGVEVDVKRDIIKPNHVLPEYPDDYRTKISVAFYKLTNIPENSDPTKMNIYLEAWRILCENQKIALLSEQHLIKDLGKPDFSYSPASFNSLRQMFSHLNEVKYEEVCKILFSANVDIRFESELADSQLKFIASFFLMYFAKFGASSSSSNFIIASEKLLKWLPEMYEGQLKSTQFVLDCFNFFTAATANRDNAFQERVRKSTKESIKKIKGKLRNILLLNNPPQKYISKTEPLYLNQEPPISTGDLSSMNTSNSNLNDIFPLDDDDDTLWMC</sequence>
<dbReference type="AlphaFoldDB" id="A0A1J4KK22"/>
<protein>
    <submittedName>
        <fullName evidence="1">Uncharacterized protein</fullName>
    </submittedName>
</protein>
<evidence type="ECO:0000313" key="2">
    <source>
        <dbReference type="Proteomes" id="UP000179807"/>
    </source>
</evidence>
<keyword evidence="2" id="KW-1185">Reference proteome</keyword>
<dbReference type="Proteomes" id="UP000179807">
    <property type="component" value="Unassembled WGS sequence"/>
</dbReference>
<dbReference type="VEuPathDB" id="TrichDB:TRFO_03853"/>
<dbReference type="EMBL" id="MLAK01000582">
    <property type="protein sequence ID" value="OHT11649.1"/>
    <property type="molecule type" value="Genomic_DNA"/>
</dbReference>
<proteinExistence type="predicted"/>
<name>A0A1J4KK22_9EUKA</name>
<dbReference type="RefSeq" id="XP_068364785.1">
    <property type="nucleotide sequence ID" value="XM_068491558.1"/>
</dbReference>
<organism evidence="1 2">
    <name type="scientific">Tritrichomonas foetus</name>
    <dbReference type="NCBI Taxonomy" id="1144522"/>
    <lineage>
        <taxon>Eukaryota</taxon>
        <taxon>Metamonada</taxon>
        <taxon>Parabasalia</taxon>
        <taxon>Tritrichomonadida</taxon>
        <taxon>Tritrichomonadidae</taxon>
        <taxon>Tritrichomonas</taxon>
    </lineage>
</organism>
<reference evidence="1" key="1">
    <citation type="submission" date="2016-10" db="EMBL/GenBank/DDBJ databases">
        <authorList>
            <person name="Benchimol M."/>
            <person name="Almeida L.G."/>
            <person name="Vasconcelos A.T."/>
            <person name="Perreira-Neves A."/>
            <person name="Rosa I.A."/>
            <person name="Tasca T."/>
            <person name="Bogo M.R."/>
            <person name="de Souza W."/>
        </authorList>
    </citation>
    <scope>NUCLEOTIDE SEQUENCE [LARGE SCALE GENOMIC DNA]</scope>
    <source>
        <strain evidence="1">K</strain>
    </source>
</reference>